<evidence type="ECO:0000313" key="8">
    <source>
        <dbReference type="EMBL" id="KAF9953576.1"/>
    </source>
</evidence>
<protein>
    <submittedName>
        <fullName evidence="8">Uncharacterized protein</fullName>
    </submittedName>
</protein>
<accession>A0A9P6IYB4</accession>
<dbReference type="Gene3D" id="3.30.1370.110">
    <property type="match status" value="1"/>
</dbReference>
<dbReference type="InterPro" id="IPR000571">
    <property type="entry name" value="Znf_CCCH"/>
</dbReference>
<feature type="domain" description="Smr" evidence="7">
    <location>
        <begin position="539"/>
        <end position="619"/>
    </location>
</feature>
<dbReference type="PANTHER" id="PTHR46651:SF1">
    <property type="entry name" value="SMALL MUTS RELATED FAMILY PROTEIN"/>
    <property type="match status" value="1"/>
</dbReference>
<dbReference type="InterPro" id="IPR053242">
    <property type="entry name" value="PAM2-like_domain"/>
</dbReference>
<dbReference type="PROSITE" id="PS50828">
    <property type="entry name" value="SMR"/>
    <property type="match status" value="1"/>
</dbReference>
<evidence type="ECO:0000256" key="3">
    <source>
        <dbReference type="ARBA" id="ARBA00022833"/>
    </source>
</evidence>
<feature type="compositionally biased region" description="Polar residues" evidence="5">
    <location>
        <begin position="361"/>
        <end position="370"/>
    </location>
</feature>
<dbReference type="AlphaFoldDB" id="A0A9P6IYB4"/>
<dbReference type="SMART" id="SM00356">
    <property type="entry name" value="ZnF_C3H1"/>
    <property type="match status" value="2"/>
</dbReference>
<dbReference type="InterPro" id="IPR013899">
    <property type="entry name" value="DUF1771"/>
</dbReference>
<dbReference type="Pfam" id="PF01713">
    <property type="entry name" value="Smr"/>
    <property type="match status" value="1"/>
</dbReference>
<dbReference type="SUPFAM" id="SSF90229">
    <property type="entry name" value="CCCH zinc finger"/>
    <property type="match status" value="1"/>
</dbReference>
<dbReference type="SMART" id="SM01162">
    <property type="entry name" value="DUF1771"/>
    <property type="match status" value="1"/>
</dbReference>
<dbReference type="PANTHER" id="PTHR46651">
    <property type="entry name" value="POLYADENYLATE-BINDING PROTEIN-INTERACTING PROTEIN 7"/>
    <property type="match status" value="1"/>
</dbReference>
<dbReference type="PROSITE" id="PS50103">
    <property type="entry name" value="ZF_C3H1"/>
    <property type="match status" value="2"/>
</dbReference>
<dbReference type="Proteomes" id="UP000738359">
    <property type="component" value="Unassembled WGS sequence"/>
</dbReference>
<dbReference type="SMART" id="SM00463">
    <property type="entry name" value="SMR"/>
    <property type="match status" value="1"/>
</dbReference>
<reference evidence="8" key="1">
    <citation type="journal article" date="2020" name="Fungal Divers.">
        <title>Resolving the Mortierellaceae phylogeny through synthesis of multi-gene phylogenetics and phylogenomics.</title>
        <authorList>
            <person name="Vandepol N."/>
            <person name="Liber J."/>
            <person name="Desiro A."/>
            <person name="Na H."/>
            <person name="Kennedy M."/>
            <person name="Barry K."/>
            <person name="Grigoriev I.V."/>
            <person name="Miller A.N."/>
            <person name="O'Donnell K."/>
            <person name="Stajich J.E."/>
            <person name="Bonito G."/>
        </authorList>
    </citation>
    <scope>NUCLEOTIDE SEQUENCE</scope>
    <source>
        <strain evidence="8">CK1249</strain>
    </source>
</reference>
<feature type="region of interest" description="Disordered" evidence="5">
    <location>
        <begin position="69"/>
        <end position="108"/>
    </location>
</feature>
<dbReference type="Gene3D" id="3.30.1370.210">
    <property type="match status" value="1"/>
</dbReference>
<feature type="region of interest" description="Disordered" evidence="5">
    <location>
        <begin position="301"/>
        <end position="384"/>
    </location>
</feature>
<keyword evidence="2 4" id="KW-0863">Zinc-finger</keyword>
<organism evidence="8 9">
    <name type="scientific">Mortierella alpina</name>
    <name type="common">Oleaginous fungus</name>
    <name type="synonym">Mortierella renispora</name>
    <dbReference type="NCBI Taxonomy" id="64518"/>
    <lineage>
        <taxon>Eukaryota</taxon>
        <taxon>Fungi</taxon>
        <taxon>Fungi incertae sedis</taxon>
        <taxon>Mucoromycota</taxon>
        <taxon>Mortierellomycotina</taxon>
        <taxon>Mortierellomycetes</taxon>
        <taxon>Mortierellales</taxon>
        <taxon>Mortierellaceae</taxon>
        <taxon>Mortierella</taxon>
    </lineage>
</organism>
<dbReference type="SUPFAM" id="SSF160443">
    <property type="entry name" value="SMR domain-like"/>
    <property type="match status" value="1"/>
</dbReference>
<evidence type="ECO:0000256" key="2">
    <source>
        <dbReference type="ARBA" id="ARBA00022771"/>
    </source>
</evidence>
<dbReference type="InterPro" id="IPR036855">
    <property type="entry name" value="Znf_CCCH_sf"/>
</dbReference>
<feature type="domain" description="C3H1-type" evidence="6">
    <location>
        <begin position="244"/>
        <end position="267"/>
    </location>
</feature>
<keyword evidence="9" id="KW-1185">Reference proteome</keyword>
<dbReference type="OrthoDB" id="3247158at2759"/>
<comment type="caution">
    <text evidence="8">The sequence shown here is derived from an EMBL/GenBank/DDBJ whole genome shotgun (WGS) entry which is preliminary data.</text>
</comment>
<sequence>MENMNLQDAVAELFAQYAQGGLFWLEAPLYGYSNTSSDFQYQAPVAASRAIPIMRPSQDEFGTAGVETETADADEGATGGPPETWARIDDDEDPGAEQGPVFVNGQPYPDADFRDTLDPFDDDEFNPFAPPSASDLEVLNGTRNISFGSYHSSTDPQQPQYPPAIFYSADDTYDLEDDGAMDQDMTPLEMLVRIIRDVSPEKIEKAFAKAGYDFDRTLEALMNDRFKPADSDLLAQLPQPQGDIRSTQTCRHFLQGNCFRKDCWYSHDLDSMVCKFWLKGQCLKGDTCEFNHFLDTSRVSEVAPTPVKKQEPPAMDDSDFPSLAASTSTKSKGSVWGAKTNGQTQDSKNNSSKKKDSSKNGNASINSSNGHGHDESDTSSNGPVDALVQDLEEKAKVSSPLVTKAPVISYSATAAAAASKPLTPLQRSEEVDVEQQRRNFKFEMAPTFIPWLETGSTLNSAYLQSRTQAIEYAKTRNRCFELATQAYLRNDGATAAKLSAQGRDYNNLMMTTHREASRQIFNSRNQTMVQTSKKGETWIDLHGLHVDEALAFLDEFMEKLETECYTGTVYVVTCTGNHSSNARAKLKPAVMDWLESWGYVWKEMSIDKVFGGVLAIQVIKGKA</sequence>
<evidence type="ECO:0000259" key="7">
    <source>
        <dbReference type="PROSITE" id="PS50828"/>
    </source>
</evidence>
<dbReference type="Pfam" id="PF08590">
    <property type="entry name" value="DUF1771"/>
    <property type="match status" value="1"/>
</dbReference>
<evidence type="ECO:0000313" key="9">
    <source>
        <dbReference type="Proteomes" id="UP000738359"/>
    </source>
</evidence>
<feature type="domain" description="C3H1-type" evidence="6">
    <location>
        <begin position="268"/>
        <end position="295"/>
    </location>
</feature>
<evidence type="ECO:0000256" key="5">
    <source>
        <dbReference type="SAM" id="MobiDB-lite"/>
    </source>
</evidence>
<dbReference type="EMBL" id="JAAAHY010001032">
    <property type="protein sequence ID" value="KAF9953576.1"/>
    <property type="molecule type" value="Genomic_DNA"/>
</dbReference>
<feature type="zinc finger region" description="C3H1-type" evidence="4">
    <location>
        <begin position="244"/>
        <end position="267"/>
    </location>
</feature>
<gene>
    <name evidence="8" type="ORF">BGZ70_000193</name>
</gene>
<dbReference type="InterPro" id="IPR002625">
    <property type="entry name" value="Smr_dom"/>
</dbReference>
<evidence type="ECO:0000259" key="6">
    <source>
        <dbReference type="PROSITE" id="PS50103"/>
    </source>
</evidence>
<evidence type="ECO:0000256" key="4">
    <source>
        <dbReference type="PROSITE-ProRule" id="PRU00723"/>
    </source>
</evidence>
<dbReference type="InterPro" id="IPR036063">
    <property type="entry name" value="Smr_dom_sf"/>
</dbReference>
<proteinExistence type="predicted"/>
<name>A0A9P6IYB4_MORAP</name>
<dbReference type="GO" id="GO:0008270">
    <property type="term" value="F:zinc ion binding"/>
    <property type="evidence" value="ECO:0007669"/>
    <property type="project" value="UniProtKB-KW"/>
</dbReference>
<feature type="zinc finger region" description="C3H1-type" evidence="4">
    <location>
        <begin position="268"/>
        <end position="295"/>
    </location>
</feature>
<evidence type="ECO:0000256" key="1">
    <source>
        <dbReference type="ARBA" id="ARBA00022723"/>
    </source>
</evidence>
<keyword evidence="1 4" id="KW-0479">Metal-binding</keyword>
<keyword evidence="3 4" id="KW-0862">Zinc</keyword>